<gene>
    <name evidence="2" type="ORF">M431DRAFT_419366</name>
</gene>
<reference evidence="2 3" key="1">
    <citation type="submission" date="2016-07" db="EMBL/GenBank/DDBJ databases">
        <title>Multiple horizontal gene transfer events from other fungi enriched the ability of initially mycotrophic Trichoderma (Ascomycota) to feed on dead plant biomass.</title>
        <authorList>
            <consortium name="DOE Joint Genome Institute"/>
            <person name="Aerts A."/>
            <person name="Atanasova L."/>
            <person name="Chenthamara K."/>
            <person name="Zhang J."/>
            <person name="Grujic M."/>
            <person name="Henrissat B."/>
            <person name="Kuo A."/>
            <person name="Salamov A."/>
            <person name="Lipzen A."/>
            <person name="Labutti K."/>
            <person name="Barry K."/>
            <person name="Miao Y."/>
            <person name="Rahimi M.J."/>
            <person name="Shen Q."/>
            <person name="Grigoriev I.V."/>
            <person name="Kubicek C.P."/>
            <person name="Druzhinina I.S."/>
        </authorList>
    </citation>
    <scope>NUCLEOTIDE SEQUENCE [LARGE SCALE GENOMIC DNA]</scope>
    <source>
        <strain evidence="2 3">CBS 226.95</strain>
    </source>
</reference>
<dbReference type="Proteomes" id="UP000241690">
    <property type="component" value="Unassembled WGS sequence"/>
</dbReference>
<dbReference type="RefSeq" id="XP_024775833.1">
    <property type="nucleotide sequence ID" value="XM_024915001.1"/>
</dbReference>
<feature type="signal peptide" evidence="1">
    <location>
        <begin position="1"/>
        <end position="24"/>
    </location>
</feature>
<dbReference type="GeneID" id="36623567"/>
<protein>
    <submittedName>
        <fullName evidence="2">Uncharacterized protein</fullName>
    </submittedName>
</protein>
<dbReference type="AlphaFoldDB" id="A0A2T4AGG5"/>
<name>A0A2T4AGG5_TRIHA</name>
<keyword evidence="3" id="KW-1185">Reference proteome</keyword>
<dbReference type="EMBL" id="KZ679679">
    <property type="protein sequence ID" value="PTB56156.1"/>
    <property type="molecule type" value="Genomic_DNA"/>
</dbReference>
<evidence type="ECO:0000313" key="3">
    <source>
        <dbReference type="Proteomes" id="UP000241690"/>
    </source>
</evidence>
<proteinExistence type="predicted"/>
<organism evidence="2 3">
    <name type="scientific">Trichoderma harzianum CBS 226.95</name>
    <dbReference type="NCBI Taxonomy" id="983964"/>
    <lineage>
        <taxon>Eukaryota</taxon>
        <taxon>Fungi</taxon>
        <taxon>Dikarya</taxon>
        <taxon>Ascomycota</taxon>
        <taxon>Pezizomycotina</taxon>
        <taxon>Sordariomycetes</taxon>
        <taxon>Hypocreomycetidae</taxon>
        <taxon>Hypocreales</taxon>
        <taxon>Hypocreaceae</taxon>
        <taxon>Trichoderma</taxon>
    </lineage>
</organism>
<feature type="chain" id="PRO_5015635016" evidence="1">
    <location>
        <begin position="25"/>
        <end position="138"/>
    </location>
</feature>
<keyword evidence="1" id="KW-0732">Signal</keyword>
<accession>A0A2T4AGG5</accession>
<evidence type="ECO:0000313" key="2">
    <source>
        <dbReference type="EMBL" id="PTB56156.1"/>
    </source>
</evidence>
<evidence type="ECO:0000256" key="1">
    <source>
        <dbReference type="SAM" id="SignalP"/>
    </source>
</evidence>
<sequence length="138" mass="15622">MSRHTYVTPALLCFICTVPAKTEAISLWYIPGDWHRDDMLTTSPPSCTWANLAECQWSWRHEETLNGGYFLKLLGLQAEVERGGPRRCFQTSVKRRETATTCMKVSRPRAHKVLVINILRAPYSQVIASQGLISLASQ</sequence>